<dbReference type="InterPro" id="IPR045507">
    <property type="entry name" value="DUF6483"/>
</dbReference>
<evidence type="ECO:0000313" key="2">
    <source>
        <dbReference type="EMBL" id="MBS4884249.1"/>
    </source>
</evidence>
<protein>
    <submittedName>
        <fullName evidence="3">Uncharacterized protein</fullName>
    </submittedName>
</protein>
<dbReference type="GeneID" id="92792957"/>
<dbReference type="EMBL" id="QRPK01000031">
    <property type="protein sequence ID" value="RHM10042.1"/>
    <property type="molecule type" value="Genomic_DNA"/>
</dbReference>
<reference evidence="3 4" key="1">
    <citation type="submission" date="2018-08" db="EMBL/GenBank/DDBJ databases">
        <title>A genome reference for cultivated species of the human gut microbiota.</title>
        <authorList>
            <person name="Zou Y."/>
            <person name="Xue W."/>
            <person name="Luo G."/>
        </authorList>
    </citation>
    <scope>NUCLEOTIDE SEQUENCE [LARGE SCALE GENOMIC DNA]</scope>
    <source>
        <strain evidence="3 4">AF35-6BH</strain>
    </source>
</reference>
<accession>A0A415PBD7</accession>
<gene>
    <name evidence="3" type="ORF">DWZ83_06645</name>
    <name evidence="2" type="ORF">KHZ85_05730</name>
</gene>
<dbReference type="Pfam" id="PF20092">
    <property type="entry name" value="DUF6483"/>
    <property type="match status" value="1"/>
</dbReference>
<dbReference type="AlphaFoldDB" id="A0A415PBD7"/>
<evidence type="ECO:0000313" key="4">
    <source>
        <dbReference type="Proteomes" id="UP000284868"/>
    </source>
</evidence>
<feature type="coiled-coil region" evidence="1">
    <location>
        <begin position="33"/>
        <end position="72"/>
    </location>
</feature>
<keyword evidence="1" id="KW-0175">Coiled coil</keyword>
<dbReference type="RefSeq" id="WP_004798459.1">
    <property type="nucleotide sequence ID" value="NZ_CABKNA010000005.1"/>
</dbReference>
<evidence type="ECO:0000313" key="3">
    <source>
        <dbReference type="EMBL" id="RHM10042.1"/>
    </source>
</evidence>
<dbReference type="Proteomes" id="UP000284868">
    <property type="component" value="Unassembled WGS sequence"/>
</dbReference>
<dbReference type="Proteomes" id="UP000753219">
    <property type="component" value="Unassembled WGS sequence"/>
</dbReference>
<organism evidence="3 4">
    <name type="scientific">Amedibacillus dolichus</name>
    <dbReference type="NCBI Taxonomy" id="31971"/>
    <lineage>
        <taxon>Bacteria</taxon>
        <taxon>Bacillati</taxon>
        <taxon>Bacillota</taxon>
        <taxon>Erysipelotrichia</taxon>
        <taxon>Erysipelotrichales</taxon>
        <taxon>Erysipelotrichaceae</taxon>
        <taxon>Amedibacillus</taxon>
    </lineage>
</organism>
<proteinExistence type="predicted"/>
<name>A0A415PBD7_9FIRM</name>
<sequence length="121" mass="14483">MSIFENDFLMREIKDMTKLLGNVFLHRKESEEIEEQDLQDEEYRKLLRQLKKKLEEQQYREAVAELKDAFQQGSMEYLTIALYCFDAINAHEENELAKAGYSRNELYNDLSFISEQYGIRL</sequence>
<keyword evidence="4" id="KW-1185">Reference proteome</keyword>
<comment type="caution">
    <text evidence="3">The sequence shown here is derived from an EMBL/GenBank/DDBJ whole genome shotgun (WGS) entry which is preliminary data.</text>
</comment>
<dbReference type="OrthoDB" id="1650869at2"/>
<evidence type="ECO:0000256" key="1">
    <source>
        <dbReference type="SAM" id="Coils"/>
    </source>
</evidence>
<dbReference type="EMBL" id="JAGZMZ010000011">
    <property type="protein sequence ID" value="MBS4884249.1"/>
    <property type="molecule type" value="Genomic_DNA"/>
</dbReference>
<reference evidence="2" key="2">
    <citation type="submission" date="2021-02" db="EMBL/GenBank/DDBJ databases">
        <title>Infant gut strain persistence is associated with maternal origin, phylogeny, and functional potential including surface adhesion and iron acquisition.</title>
        <authorList>
            <person name="Lou Y.C."/>
        </authorList>
    </citation>
    <scope>NUCLEOTIDE SEQUENCE</scope>
    <source>
        <strain evidence="2">L3_108_103G1_dasL3_108_103G1_concoct_2</strain>
    </source>
</reference>